<protein>
    <recommendedName>
        <fullName evidence="1">diguanylate cyclase</fullName>
        <ecNumber evidence="1">2.7.7.65</ecNumber>
    </recommendedName>
</protein>
<dbReference type="CDD" id="cd01949">
    <property type="entry name" value="GGDEF"/>
    <property type="match status" value="1"/>
</dbReference>
<dbReference type="SUPFAM" id="SSF55073">
    <property type="entry name" value="Nucleotide cyclase"/>
    <property type="match status" value="1"/>
</dbReference>
<evidence type="ECO:0000259" key="5">
    <source>
        <dbReference type="PROSITE" id="PS50887"/>
    </source>
</evidence>
<gene>
    <name evidence="6" type="ORF">GCM10011352_23400</name>
</gene>
<evidence type="ECO:0000313" key="6">
    <source>
        <dbReference type="EMBL" id="GGB96598.1"/>
    </source>
</evidence>
<comment type="caution">
    <text evidence="6">The sequence shown here is derived from an EMBL/GenBank/DDBJ whole genome shotgun (WGS) entry which is preliminary data.</text>
</comment>
<evidence type="ECO:0000256" key="3">
    <source>
        <dbReference type="SAM" id="Coils"/>
    </source>
</evidence>
<dbReference type="PANTHER" id="PTHR45138:SF9">
    <property type="entry name" value="DIGUANYLATE CYCLASE DGCM-RELATED"/>
    <property type="match status" value="1"/>
</dbReference>
<feature type="domain" description="GGDEF" evidence="5">
    <location>
        <begin position="1"/>
        <end position="129"/>
    </location>
</feature>
<evidence type="ECO:0000256" key="1">
    <source>
        <dbReference type="ARBA" id="ARBA00012528"/>
    </source>
</evidence>
<dbReference type="RefSeq" id="WP_188748678.1">
    <property type="nucleotide sequence ID" value="NZ_BMIJ01000004.1"/>
</dbReference>
<reference evidence="7" key="1">
    <citation type="journal article" date="2019" name="Int. J. Syst. Evol. Microbiol.">
        <title>The Global Catalogue of Microorganisms (GCM) 10K type strain sequencing project: providing services to taxonomists for standard genome sequencing and annotation.</title>
        <authorList>
            <consortium name="The Broad Institute Genomics Platform"/>
            <consortium name="The Broad Institute Genome Sequencing Center for Infectious Disease"/>
            <person name="Wu L."/>
            <person name="Ma J."/>
        </authorList>
    </citation>
    <scope>NUCLEOTIDE SEQUENCE [LARGE SCALE GENOMIC DNA]</scope>
    <source>
        <strain evidence="7">CGMCC 1.15341</strain>
    </source>
</reference>
<dbReference type="Gene3D" id="3.30.70.270">
    <property type="match status" value="1"/>
</dbReference>
<dbReference type="InterPro" id="IPR029787">
    <property type="entry name" value="Nucleotide_cyclase"/>
</dbReference>
<dbReference type="SMART" id="SM00267">
    <property type="entry name" value="GGDEF"/>
    <property type="match status" value="1"/>
</dbReference>
<dbReference type="Pfam" id="PF00990">
    <property type="entry name" value="GGDEF"/>
    <property type="match status" value="1"/>
</dbReference>
<proteinExistence type="predicted"/>
<dbReference type="NCBIfam" id="TIGR00254">
    <property type="entry name" value="GGDEF"/>
    <property type="match status" value="1"/>
</dbReference>
<feature type="region of interest" description="Disordered" evidence="4">
    <location>
        <begin position="121"/>
        <end position="145"/>
    </location>
</feature>
<accession>A0ABQ1KEL6</accession>
<feature type="coiled-coil region" evidence="3">
    <location>
        <begin position="57"/>
        <end position="84"/>
    </location>
</feature>
<dbReference type="EMBL" id="BMIJ01000004">
    <property type="protein sequence ID" value="GGB96598.1"/>
    <property type="molecule type" value="Genomic_DNA"/>
</dbReference>
<comment type="catalytic activity">
    <reaction evidence="2">
        <text>2 GTP = 3',3'-c-di-GMP + 2 diphosphate</text>
        <dbReference type="Rhea" id="RHEA:24898"/>
        <dbReference type="ChEBI" id="CHEBI:33019"/>
        <dbReference type="ChEBI" id="CHEBI:37565"/>
        <dbReference type="ChEBI" id="CHEBI:58805"/>
        <dbReference type="EC" id="2.7.7.65"/>
    </reaction>
</comment>
<dbReference type="EC" id="2.7.7.65" evidence="1"/>
<keyword evidence="3" id="KW-0175">Coiled coil</keyword>
<evidence type="ECO:0000313" key="7">
    <source>
        <dbReference type="Proteomes" id="UP000629025"/>
    </source>
</evidence>
<sequence length="145" mass="15854">MCDIDHFKQFNDRYGHLAGDQALREVAATLSEGLREVDQACRYGGEELVLVLPECDMDGARNTAERVRQAVEALEIRLEDGRSAGVTLSLGVASYPEHGTSYEALLQSADEALYRAKQQGRNRVAAWRDDSESDAPSGSAKRVPG</sequence>
<evidence type="ECO:0000256" key="4">
    <source>
        <dbReference type="SAM" id="MobiDB-lite"/>
    </source>
</evidence>
<dbReference type="PROSITE" id="PS50887">
    <property type="entry name" value="GGDEF"/>
    <property type="match status" value="1"/>
</dbReference>
<dbReference type="InterPro" id="IPR000160">
    <property type="entry name" value="GGDEF_dom"/>
</dbReference>
<dbReference type="InterPro" id="IPR043128">
    <property type="entry name" value="Rev_trsase/Diguanyl_cyclase"/>
</dbReference>
<dbReference type="PANTHER" id="PTHR45138">
    <property type="entry name" value="REGULATORY COMPONENTS OF SENSORY TRANSDUCTION SYSTEM"/>
    <property type="match status" value="1"/>
</dbReference>
<name>A0ABQ1KEL6_9GAMM</name>
<organism evidence="6 7">
    <name type="scientific">Marinobacterium zhoushanense</name>
    <dbReference type="NCBI Taxonomy" id="1679163"/>
    <lineage>
        <taxon>Bacteria</taxon>
        <taxon>Pseudomonadati</taxon>
        <taxon>Pseudomonadota</taxon>
        <taxon>Gammaproteobacteria</taxon>
        <taxon>Oceanospirillales</taxon>
        <taxon>Oceanospirillaceae</taxon>
        <taxon>Marinobacterium</taxon>
    </lineage>
</organism>
<dbReference type="InterPro" id="IPR050469">
    <property type="entry name" value="Diguanylate_Cyclase"/>
</dbReference>
<keyword evidence="7" id="KW-1185">Reference proteome</keyword>
<dbReference type="Proteomes" id="UP000629025">
    <property type="component" value="Unassembled WGS sequence"/>
</dbReference>
<evidence type="ECO:0000256" key="2">
    <source>
        <dbReference type="ARBA" id="ARBA00034247"/>
    </source>
</evidence>